<accession>A0A1X7V1G5</accession>
<dbReference type="Gene3D" id="3.40.50.300">
    <property type="entry name" value="P-loop containing nucleotide triphosphate hydrolases"/>
    <property type="match status" value="1"/>
</dbReference>
<dbReference type="PANTHER" id="PTHR47642">
    <property type="entry name" value="ATP-DEPENDENT DNA HELICASE"/>
    <property type="match status" value="1"/>
</dbReference>
<dbReference type="CDD" id="cd18809">
    <property type="entry name" value="SF1_C_RecD"/>
    <property type="match status" value="1"/>
</dbReference>
<protein>
    <recommendedName>
        <fullName evidence="2">ATP-dependent DNA helicase</fullName>
    </recommendedName>
</protein>
<dbReference type="InParanoid" id="A0A1X7V1G5"/>
<dbReference type="AlphaFoldDB" id="A0A1X7V1G5"/>
<name>A0A1X7V1G5_AMPQE</name>
<dbReference type="InterPro" id="IPR051055">
    <property type="entry name" value="PIF1_helicase"/>
</dbReference>
<dbReference type="EnsemblMetazoa" id="Aqu2.1.34085_001">
    <property type="protein sequence ID" value="Aqu2.1.34085_001"/>
    <property type="gene ID" value="Aqu2.1.34085"/>
</dbReference>
<organism evidence="1">
    <name type="scientific">Amphimedon queenslandica</name>
    <name type="common">Sponge</name>
    <dbReference type="NCBI Taxonomy" id="400682"/>
    <lineage>
        <taxon>Eukaryota</taxon>
        <taxon>Metazoa</taxon>
        <taxon>Porifera</taxon>
        <taxon>Demospongiae</taxon>
        <taxon>Heteroscleromorpha</taxon>
        <taxon>Haplosclerida</taxon>
        <taxon>Niphatidae</taxon>
        <taxon>Amphimedon</taxon>
    </lineage>
</organism>
<dbReference type="STRING" id="400682.A0A1X7V1G5"/>
<dbReference type="InterPro" id="IPR027417">
    <property type="entry name" value="P-loop_NTPase"/>
</dbReference>
<proteinExistence type="predicted"/>
<evidence type="ECO:0000313" key="1">
    <source>
        <dbReference type="EnsemblMetazoa" id="Aqu2.1.34085_001"/>
    </source>
</evidence>
<evidence type="ECO:0008006" key="2">
    <source>
        <dbReference type="Google" id="ProtNLM"/>
    </source>
</evidence>
<dbReference type="PANTHER" id="PTHR47642:SF5">
    <property type="entry name" value="ATP-DEPENDENT DNA HELICASE"/>
    <property type="match status" value="1"/>
</dbReference>
<dbReference type="SUPFAM" id="SSF52540">
    <property type="entry name" value="P-loop containing nucleoside triphosphate hydrolases"/>
    <property type="match status" value="1"/>
</dbReference>
<sequence>MVMKNVFVHRSQFPLILAFAVTIYKCQGLSLDNAIIDLSENVFSAGMAYVALSRVRTLSGVHLTCFNPKSLMVSSCSIKEINSRKRILTGTIDEPQAKNQKICHHQR</sequence>
<reference evidence="1" key="1">
    <citation type="submission" date="2017-05" db="UniProtKB">
        <authorList>
            <consortium name="EnsemblMetazoa"/>
        </authorList>
    </citation>
    <scope>IDENTIFICATION</scope>
</reference>